<keyword evidence="1" id="KW-0472">Membrane</keyword>
<feature type="transmembrane region" description="Helical" evidence="1">
    <location>
        <begin position="46"/>
        <end position="68"/>
    </location>
</feature>
<dbReference type="AlphaFoldDB" id="A7NKX6"/>
<protein>
    <recommendedName>
        <fullName evidence="4">Cytochrome B561</fullName>
    </recommendedName>
</protein>
<feature type="transmembrane region" description="Helical" evidence="1">
    <location>
        <begin position="125"/>
        <end position="144"/>
    </location>
</feature>
<feature type="transmembrane region" description="Helical" evidence="1">
    <location>
        <begin position="88"/>
        <end position="113"/>
    </location>
</feature>
<dbReference type="eggNOG" id="ENOG502ZXYX">
    <property type="taxonomic scope" value="Bacteria"/>
</dbReference>
<dbReference type="RefSeq" id="WP_012120570.1">
    <property type="nucleotide sequence ID" value="NC_009767.1"/>
</dbReference>
<gene>
    <name evidence="2" type="ordered locus">Rcas_2059</name>
</gene>
<dbReference type="Proteomes" id="UP000000263">
    <property type="component" value="Chromosome"/>
</dbReference>
<keyword evidence="1" id="KW-1133">Transmembrane helix</keyword>
<dbReference type="STRING" id="383372.Rcas_2059"/>
<dbReference type="KEGG" id="rca:Rcas_2059"/>
<evidence type="ECO:0000256" key="1">
    <source>
        <dbReference type="SAM" id="Phobius"/>
    </source>
</evidence>
<organism evidence="2 3">
    <name type="scientific">Roseiflexus castenholzii (strain DSM 13941 / HLO8)</name>
    <dbReference type="NCBI Taxonomy" id="383372"/>
    <lineage>
        <taxon>Bacteria</taxon>
        <taxon>Bacillati</taxon>
        <taxon>Chloroflexota</taxon>
        <taxon>Chloroflexia</taxon>
        <taxon>Chloroflexales</taxon>
        <taxon>Roseiflexineae</taxon>
        <taxon>Roseiflexaceae</taxon>
        <taxon>Roseiflexus</taxon>
    </lineage>
</organism>
<sequence length="155" mass="17561">MNPYNITLYAHSYVRWAVVILGALLIVRALTGWLGRRSWDGSVERLGSFFTISMDIQLLLGLLLYGVFSPTMQRIFSDFGSAMGDARLRFWAVEHMLMMVVAVVLAHVGHVTAKRMPEEKRYRRYAIFAGLAMLAVLLAIPWPFSGADPRPLFRV</sequence>
<proteinExistence type="predicted"/>
<name>A7NKX6_ROSCS</name>
<evidence type="ECO:0000313" key="2">
    <source>
        <dbReference type="EMBL" id="ABU58146.1"/>
    </source>
</evidence>
<feature type="transmembrane region" description="Helical" evidence="1">
    <location>
        <begin position="13"/>
        <end position="34"/>
    </location>
</feature>
<keyword evidence="3" id="KW-1185">Reference proteome</keyword>
<accession>A7NKX6</accession>
<keyword evidence="1" id="KW-0812">Transmembrane</keyword>
<dbReference type="OrthoDB" id="329514at2"/>
<reference evidence="2 3" key="1">
    <citation type="submission" date="2007-08" db="EMBL/GenBank/DDBJ databases">
        <title>Complete sequence of Roseiflexus castenholzii DSM 13941.</title>
        <authorList>
            <consortium name="US DOE Joint Genome Institute"/>
            <person name="Copeland A."/>
            <person name="Lucas S."/>
            <person name="Lapidus A."/>
            <person name="Barry K."/>
            <person name="Glavina del Rio T."/>
            <person name="Dalin E."/>
            <person name="Tice H."/>
            <person name="Pitluck S."/>
            <person name="Thompson L.S."/>
            <person name="Brettin T."/>
            <person name="Bruce D."/>
            <person name="Detter J.C."/>
            <person name="Han C."/>
            <person name="Tapia R."/>
            <person name="Schmutz J."/>
            <person name="Larimer F."/>
            <person name="Land M."/>
            <person name="Hauser L."/>
            <person name="Kyrpides N."/>
            <person name="Mikhailova N."/>
            <person name="Bryant D.A."/>
            <person name="Hanada S."/>
            <person name="Tsukatani Y."/>
            <person name="Richardson P."/>
        </authorList>
    </citation>
    <scope>NUCLEOTIDE SEQUENCE [LARGE SCALE GENOMIC DNA]</scope>
    <source>
        <strain evidence="3">DSM 13941 / HLO8</strain>
    </source>
</reference>
<dbReference type="HOGENOM" id="CLU_134903_1_0_0"/>
<evidence type="ECO:0000313" key="3">
    <source>
        <dbReference type="Proteomes" id="UP000000263"/>
    </source>
</evidence>
<evidence type="ECO:0008006" key="4">
    <source>
        <dbReference type="Google" id="ProtNLM"/>
    </source>
</evidence>
<dbReference type="EMBL" id="CP000804">
    <property type="protein sequence ID" value="ABU58146.1"/>
    <property type="molecule type" value="Genomic_DNA"/>
</dbReference>